<evidence type="ECO:0000256" key="1">
    <source>
        <dbReference type="ARBA" id="ARBA00003674"/>
    </source>
</evidence>
<keyword evidence="7" id="KW-1134">Transmembrane beta strand</keyword>
<dbReference type="Pfam" id="PF13609">
    <property type="entry name" value="Porin_4"/>
    <property type="match status" value="1"/>
</dbReference>
<keyword evidence="6" id="KW-0813">Transport</keyword>
<evidence type="ECO:0000256" key="7">
    <source>
        <dbReference type="ARBA" id="ARBA00022452"/>
    </source>
</evidence>
<dbReference type="InterPro" id="IPR033900">
    <property type="entry name" value="Gram_neg_porin_domain"/>
</dbReference>
<comment type="function">
    <text evidence="1">Forms pores that allow passive diffusion of small molecules across the outer membrane.</text>
</comment>
<comment type="subcellular location">
    <subcellularLocation>
        <location evidence="2">Cell outer membrane</location>
        <topology evidence="2">Multi-pass membrane protein</topology>
    </subcellularLocation>
</comment>
<feature type="signal peptide" evidence="14">
    <location>
        <begin position="1"/>
        <end position="20"/>
    </location>
</feature>
<evidence type="ECO:0000256" key="13">
    <source>
        <dbReference type="ARBA" id="ARBA00023237"/>
    </source>
</evidence>
<evidence type="ECO:0000259" key="15">
    <source>
        <dbReference type="Pfam" id="PF13609"/>
    </source>
</evidence>
<dbReference type="InterPro" id="IPR050298">
    <property type="entry name" value="Gram-neg_bact_OMP"/>
</dbReference>
<sequence length="371" mass="41114">MKKTLVALTVAAFAASSAQAVTVLDQDGTKIDFVGSLRVITEKDSSKTTYIKDTVESGTSYKAGATVKNRSHSTIKNSGSRFGVNVKHQLAEDFYALGRLEFRFDDTKSADKWGQLYAKRAYVGLGSKQYGEVTFGRQLTIVDDVSQAKDYEYGLIPNGDYIPTSATSVIRYDYRGIEGLQLSANYNFAQKNKENGSASPLDTAIKNGAAVGALYEVNGFEAHAAFGRTNYETGTAHKHYKDGYLVSLGQQFGDFKLTGDFGYAYEKEGVVNEQPTKTNKFYVSPGFQYQVMPASKVYGNYLYERVKVKEASKEKTHAFLLGVDYKFHKQVVAFVEGKYARTKSYDYTTAGYDYAKKNADKAVGVGLRVYW</sequence>
<keyword evidence="10" id="KW-0406">Ion transport</keyword>
<evidence type="ECO:0000256" key="5">
    <source>
        <dbReference type="ARBA" id="ARBA00016184"/>
    </source>
</evidence>
<dbReference type="Gene3D" id="2.40.160.10">
    <property type="entry name" value="Porin"/>
    <property type="match status" value="1"/>
</dbReference>
<keyword evidence="9 14" id="KW-0732">Signal</keyword>
<evidence type="ECO:0000256" key="6">
    <source>
        <dbReference type="ARBA" id="ARBA00022448"/>
    </source>
</evidence>
<keyword evidence="11" id="KW-0626">Porin</keyword>
<dbReference type="GO" id="GO:0009279">
    <property type="term" value="C:cell outer membrane"/>
    <property type="evidence" value="ECO:0007669"/>
    <property type="project" value="UniProtKB-SubCell"/>
</dbReference>
<dbReference type="CDD" id="cd00342">
    <property type="entry name" value="gram_neg_porins"/>
    <property type="match status" value="1"/>
</dbReference>
<dbReference type="AlphaFoldDB" id="A0A369ZGC1"/>
<evidence type="ECO:0000256" key="10">
    <source>
        <dbReference type="ARBA" id="ARBA00023065"/>
    </source>
</evidence>
<evidence type="ECO:0000256" key="14">
    <source>
        <dbReference type="SAM" id="SignalP"/>
    </source>
</evidence>
<comment type="subunit">
    <text evidence="4">Homotrimer.</text>
</comment>
<evidence type="ECO:0000256" key="12">
    <source>
        <dbReference type="ARBA" id="ARBA00023136"/>
    </source>
</evidence>
<dbReference type="GO" id="GO:0015288">
    <property type="term" value="F:porin activity"/>
    <property type="evidence" value="ECO:0007669"/>
    <property type="project" value="UniProtKB-KW"/>
</dbReference>
<evidence type="ECO:0000256" key="8">
    <source>
        <dbReference type="ARBA" id="ARBA00022692"/>
    </source>
</evidence>
<keyword evidence="12" id="KW-0472">Membrane</keyword>
<dbReference type="EMBL" id="QEQD01000001">
    <property type="protein sequence ID" value="RDF05828.1"/>
    <property type="molecule type" value="Genomic_DNA"/>
</dbReference>
<gene>
    <name evidence="16" type="ORF">DPV98_00705</name>
</gene>
<evidence type="ECO:0000313" key="16">
    <source>
        <dbReference type="EMBL" id="RDF05828.1"/>
    </source>
</evidence>
<evidence type="ECO:0000256" key="4">
    <source>
        <dbReference type="ARBA" id="ARBA00011233"/>
    </source>
</evidence>
<dbReference type="InterPro" id="IPR023614">
    <property type="entry name" value="Porin_dom_sf"/>
</dbReference>
<comment type="caution">
    <text evidence="16">The sequence shown here is derived from an EMBL/GenBank/DDBJ whole genome shotgun (WGS) entry which is preliminary data.</text>
</comment>
<dbReference type="RefSeq" id="WP_111312218.1">
    <property type="nucleotide sequence ID" value="NZ_QEQD01000001.1"/>
</dbReference>
<accession>A0A369ZGC1</accession>
<dbReference type="GO" id="GO:0046930">
    <property type="term" value="C:pore complex"/>
    <property type="evidence" value="ECO:0007669"/>
    <property type="project" value="UniProtKB-KW"/>
</dbReference>
<organism evidence="16 17">
    <name type="scientific">Haemophilus parahaemolyticus</name>
    <dbReference type="NCBI Taxonomy" id="735"/>
    <lineage>
        <taxon>Bacteria</taxon>
        <taxon>Pseudomonadati</taxon>
        <taxon>Pseudomonadota</taxon>
        <taxon>Gammaproteobacteria</taxon>
        <taxon>Pasteurellales</taxon>
        <taxon>Pasteurellaceae</taxon>
        <taxon>Haemophilus</taxon>
    </lineage>
</organism>
<dbReference type="PANTHER" id="PTHR34501:SF2">
    <property type="entry name" value="OUTER MEMBRANE PORIN F-RELATED"/>
    <property type="match status" value="1"/>
</dbReference>
<comment type="similarity">
    <text evidence="3">Belongs to the Gram-negative porin family.</text>
</comment>
<dbReference type="PANTHER" id="PTHR34501">
    <property type="entry name" value="PROTEIN YDDL-RELATED"/>
    <property type="match status" value="1"/>
</dbReference>
<evidence type="ECO:0000256" key="3">
    <source>
        <dbReference type="ARBA" id="ARBA00007539"/>
    </source>
</evidence>
<evidence type="ECO:0000313" key="17">
    <source>
        <dbReference type="Proteomes" id="UP000253999"/>
    </source>
</evidence>
<evidence type="ECO:0000256" key="9">
    <source>
        <dbReference type="ARBA" id="ARBA00022729"/>
    </source>
</evidence>
<evidence type="ECO:0000256" key="2">
    <source>
        <dbReference type="ARBA" id="ARBA00004571"/>
    </source>
</evidence>
<reference evidence="16 17" key="1">
    <citation type="submission" date="2018-05" db="EMBL/GenBank/DDBJ databases">
        <title>Draft Genome Sequences for a Diverse set of 7 Haemophilus Species.</title>
        <authorList>
            <person name="Nichols M."/>
            <person name="Topaz N."/>
            <person name="Wang X."/>
            <person name="Wang X."/>
            <person name="Boxrud D."/>
        </authorList>
    </citation>
    <scope>NUCLEOTIDE SEQUENCE [LARGE SCALE GENOMIC DNA]</scope>
    <source>
        <strain evidence="16 17">C2010039593</strain>
    </source>
</reference>
<feature type="chain" id="PRO_5016588426" description="Outer membrane protein P2" evidence="14">
    <location>
        <begin position="21"/>
        <end position="371"/>
    </location>
</feature>
<dbReference type="SUPFAM" id="SSF56935">
    <property type="entry name" value="Porins"/>
    <property type="match status" value="1"/>
</dbReference>
<dbReference type="Proteomes" id="UP000253999">
    <property type="component" value="Unassembled WGS sequence"/>
</dbReference>
<proteinExistence type="inferred from homology"/>
<protein>
    <recommendedName>
        <fullName evidence="5">Outer membrane protein P2</fullName>
    </recommendedName>
</protein>
<evidence type="ECO:0000256" key="11">
    <source>
        <dbReference type="ARBA" id="ARBA00023114"/>
    </source>
</evidence>
<keyword evidence="8" id="KW-0812">Transmembrane</keyword>
<feature type="domain" description="Porin" evidence="15">
    <location>
        <begin position="7"/>
        <end position="343"/>
    </location>
</feature>
<name>A0A369ZGC1_HAEPH</name>
<keyword evidence="13" id="KW-0998">Cell outer membrane</keyword>
<dbReference type="GO" id="GO:0006811">
    <property type="term" value="P:monoatomic ion transport"/>
    <property type="evidence" value="ECO:0007669"/>
    <property type="project" value="UniProtKB-KW"/>
</dbReference>